<dbReference type="KEGG" id="elq:Ga0102493_11102"/>
<dbReference type="GO" id="GO:0016651">
    <property type="term" value="F:oxidoreductase activity, acting on NAD(P)H"/>
    <property type="evidence" value="ECO:0007669"/>
    <property type="project" value="TreeGrafter"/>
</dbReference>
<dbReference type="SUPFAM" id="SSF51735">
    <property type="entry name" value="NAD(P)-binding Rossmann-fold domains"/>
    <property type="match status" value="1"/>
</dbReference>
<dbReference type="SUPFAM" id="SSF50129">
    <property type="entry name" value="GroES-like"/>
    <property type="match status" value="1"/>
</dbReference>
<dbReference type="AlphaFoldDB" id="A0A074M6F1"/>
<keyword evidence="2" id="KW-0560">Oxidoreductase</keyword>
<dbReference type="InterPro" id="IPR013154">
    <property type="entry name" value="ADH-like_N"/>
</dbReference>
<dbReference type="InterPro" id="IPR036291">
    <property type="entry name" value="NAD(P)-bd_dom_sf"/>
</dbReference>
<dbReference type="InterPro" id="IPR011032">
    <property type="entry name" value="GroES-like_sf"/>
</dbReference>
<gene>
    <name evidence="4" type="ORF">EH32_04385</name>
</gene>
<sequence>MTTTGKQLFTTLTADGKLTLEVAEASFPEPTGNQVLLKMEAAPINPSDLAILTGAADFENADYSPGKVVADMPEPFLSGQKGRHGQRLPAGNEGAGTVVATGDSDAAKALMGQRVACVPGTAFSQYAIADAMMCLPLGDHSAEAGASSFVNPMTSLGFVETAKMEGHDAIVHLAAASNLGQMLNRICIEDGMKLVNIVRRKEHVDLLKSQGAQYVVNSSDDDFMDQLRSAIAETGAYLGFDPIGGGKNTDHVLKAMEQVASSQMKEFSRYGSNQDKKVYIYGRLDFSPTILTPSYGLQWTVSGWLLTPFLQRAGMETVVKMRQRVLANLTTTFASHYKSKVDLEGMLTKEAICDYRQMKTGEKYLVTPWG</sequence>
<dbReference type="InterPro" id="IPR020843">
    <property type="entry name" value="ER"/>
</dbReference>
<dbReference type="EMBL" id="JMIX01000016">
    <property type="protein sequence ID" value="KEO88949.1"/>
    <property type="molecule type" value="Genomic_DNA"/>
</dbReference>
<reference evidence="4 5" key="1">
    <citation type="submission" date="2014-04" db="EMBL/GenBank/DDBJ databases">
        <title>A comprehensive comparison of genomes of Erythrobacter spp. Strains.</title>
        <authorList>
            <person name="Zheng Q."/>
        </authorList>
    </citation>
    <scope>NUCLEOTIDE SEQUENCE [LARGE SCALE GENOMIC DNA]</scope>
    <source>
        <strain evidence="4 5">DSM 8509</strain>
    </source>
</reference>
<dbReference type="Gene3D" id="3.40.50.720">
    <property type="entry name" value="NAD(P)-binding Rossmann-like Domain"/>
    <property type="match status" value="1"/>
</dbReference>
<dbReference type="CDD" id="cd08291">
    <property type="entry name" value="ETR_like_1"/>
    <property type="match status" value="1"/>
</dbReference>
<dbReference type="OrthoDB" id="8629910at2"/>
<dbReference type="PATRIC" id="fig|39960.10.peg.2352"/>
<keyword evidence="5" id="KW-1185">Reference proteome</keyword>
<accession>A0A074M6F1</accession>
<comment type="caution">
    <text evidence="4">The sequence shown here is derived from an EMBL/GenBank/DDBJ whole genome shotgun (WGS) entry which is preliminary data.</text>
</comment>
<dbReference type="Gene3D" id="3.90.180.10">
    <property type="entry name" value="Medium-chain alcohol dehydrogenases, catalytic domain"/>
    <property type="match status" value="1"/>
</dbReference>
<dbReference type="RefSeq" id="WP_034906944.1">
    <property type="nucleotide sequence ID" value="NZ_CP017057.1"/>
</dbReference>
<evidence type="ECO:0000313" key="5">
    <source>
        <dbReference type="Proteomes" id="UP000027866"/>
    </source>
</evidence>
<evidence type="ECO:0000256" key="2">
    <source>
        <dbReference type="ARBA" id="ARBA00023002"/>
    </source>
</evidence>
<evidence type="ECO:0000259" key="3">
    <source>
        <dbReference type="SMART" id="SM00829"/>
    </source>
</evidence>
<organism evidence="4 5">
    <name type="scientific">Erythrobacter litoralis</name>
    <dbReference type="NCBI Taxonomy" id="39960"/>
    <lineage>
        <taxon>Bacteria</taxon>
        <taxon>Pseudomonadati</taxon>
        <taxon>Pseudomonadota</taxon>
        <taxon>Alphaproteobacteria</taxon>
        <taxon>Sphingomonadales</taxon>
        <taxon>Erythrobacteraceae</taxon>
        <taxon>Erythrobacter/Porphyrobacter group</taxon>
        <taxon>Erythrobacter</taxon>
    </lineage>
</organism>
<feature type="domain" description="Enoyl reductase (ER)" evidence="3">
    <location>
        <begin position="13"/>
        <end position="366"/>
    </location>
</feature>
<dbReference type="Pfam" id="PF08240">
    <property type="entry name" value="ADH_N"/>
    <property type="match status" value="1"/>
</dbReference>
<dbReference type="SMART" id="SM00829">
    <property type="entry name" value="PKS_ER"/>
    <property type="match status" value="1"/>
</dbReference>
<dbReference type="Proteomes" id="UP000027866">
    <property type="component" value="Unassembled WGS sequence"/>
</dbReference>
<name>A0A074M6F1_9SPHN</name>
<dbReference type="GO" id="GO:0070402">
    <property type="term" value="F:NADPH binding"/>
    <property type="evidence" value="ECO:0007669"/>
    <property type="project" value="TreeGrafter"/>
</dbReference>
<protein>
    <submittedName>
        <fullName evidence="4">NADH oxidase</fullName>
    </submittedName>
</protein>
<keyword evidence="1" id="KW-0521">NADP</keyword>
<dbReference type="PANTHER" id="PTHR48106">
    <property type="entry name" value="QUINONE OXIDOREDUCTASE PIG3-RELATED"/>
    <property type="match status" value="1"/>
</dbReference>
<proteinExistence type="predicted"/>
<evidence type="ECO:0000256" key="1">
    <source>
        <dbReference type="ARBA" id="ARBA00022857"/>
    </source>
</evidence>
<evidence type="ECO:0000313" key="4">
    <source>
        <dbReference type="EMBL" id="KEO88949.1"/>
    </source>
</evidence>
<dbReference type="PANTHER" id="PTHR48106:SF18">
    <property type="entry name" value="QUINONE OXIDOREDUCTASE PIG3"/>
    <property type="match status" value="1"/>
</dbReference>